<dbReference type="InterPro" id="IPR019937">
    <property type="entry name" value="Cycl-permuted_mutarotase"/>
</dbReference>
<dbReference type="RefSeq" id="WP_183414434.1">
    <property type="nucleotide sequence ID" value="NZ_JACHYB010000002.1"/>
</dbReference>
<dbReference type="InterPro" id="IPR056734">
    <property type="entry name" value="NANM"/>
</dbReference>
<dbReference type="AlphaFoldDB" id="A0A7W5H3Q7"/>
<organism evidence="1 2">
    <name type="scientific">Microbacter margulisiae</name>
    <dbReference type="NCBI Taxonomy" id="1350067"/>
    <lineage>
        <taxon>Bacteria</taxon>
        <taxon>Pseudomonadati</taxon>
        <taxon>Bacteroidota</taxon>
        <taxon>Bacteroidia</taxon>
        <taxon>Bacteroidales</taxon>
        <taxon>Porphyromonadaceae</taxon>
        <taxon>Microbacter</taxon>
    </lineage>
</organism>
<dbReference type="EMBL" id="JACHYB010000002">
    <property type="protein sequence ID" value="MBB3188706.1"/>
    <property type="molecule type" value="Genomic_DNA"/>
</dbReference>
<dbReference type="NCBIfam" id="TIGR03548">
    <property type="entry name" value="mutarot_permut"/>
    <property type="match status" value="1"/>
</dbReference>
<dbReference type="InterPro" id="IPR015915">
    <property type="entry name" value="Kelch-typ_b-propeller"/>
</dbReference>
<sequence>MAKKVGIRLFALFLIGFPYCVKGINIRWKELPDLSVGTNRTQGISGAFAGTIDGILFVAGGANFPNTSVADGGSKVFYKSVYCLREGSQPNKGWKPCGTLPYPVGYGVSITLPNGILCIGGCNTNHKFSNVLLLKWDKQMQHSVVQPLPSLPFTFDNMTGAKVGNYIYVGGGNANGKACNFCFRLDLGNIKNGWQALASFPGAPRVQPVGVGQKMNGEDCFFLLGGYTPYSDTIQGTVNTNGYVFIPSLNRWREIKSPHLFNQDISIAGGSGMAFLNRYIICFGGVNKTIFRYGLLIDHQLMEAKAARNESEVKRLSSQQKKYLSHDVQWYQYNPDVLIYDVKLKQWECLGQTEHTARAGGALITNKKSFIIVGGELKPGIRSANVYQGHIEE</sequence>
<name>A0A7W5H3Q7_9PORP</name>
<keyword evidence="1" id="KW-0378">Hydrolase</keyword>
<reference evidence="1 2" key="1">
    <citation type="submission" date="2020-08" db="EMBL/GenBank/DDBJ databases">
        <title>Genomic Encyclopedia of Type Strains, Phase IV (KMG-IV): sequencing the most valuable type-strain genomes for metagenomic binning, comparative biology and taxonomic classification.</title>
        <authorList>
            <person name="Goeker M."/>
        </authorList>
    </citation>
    <scope>NUCLEOTIDE SEQUENCE [LARGE SCALE GENOMIC DNA]</scope>
    <source>
        <strain evidence="1 2">DSM 27471</strain>
    </source>
</reference>
<gene>
    <name evidence="1" type="ORF">FHX64_002904</name>
</gene>
<dbReference type="SUPFAM" id="SSF117281">
    <property type="entry name" value="Kelch motif"/>
    <property type="match status" value="1"/>
</dbReference>
<comment type="caution">
    <text evidence="1">The sequence shown here is derived from an EMBL/GenBank/DDBJ whole genome shotgun (WGS) entry which is preliminary data.</text>
</comment>
<evidence type="ECO:0000313" key="1">
    <source>
        <dbReference type="EMBL" id="MBB3188706.1"/>
    </source>
</evidence>
<dbReference type="EC" id="3.1.1.53" evidence="1"/>
<dbReference type="Proteomes" id="UP000544222">
    <property type="component" value="Unassembled WGS sequence"/>
</dbReference>
<evidence type="ECO:0000313" key="2">
    <source>
        <dbReference type="Proteomes" id="UP000544222"/>
    </source>
</evidence>
<keyword evidence="2" id="KW-1185">Reference proteome</keyword>
<dbReference type="GO" id="GO:0001681">
    <property type="term" value="F:sialate O-acetylesterase activity"/>
    <property type="evidence" value="ECO:0007669"/>
    <property type="project" value="UniProtKB-EC"/>
</dbReference>
<dbReference type="Pfam" id="PF24996">
    <property type="entry name" value="NANM"/>
    <property type="match status" value="2"/>
</dbReference>
<dbReference type="Gene3D" id="2.120.10.80">
    <property type="entry name" value="Kelch-type beta propeller"/>
    <property type="match status" value="1"/>
</dbReference>
<protein>
    <submittedName>
        <fullName evidence="1">Sialate O-acetylesterase</fullName>
        <ecNumber evidence="1">3.1.1.53</ecNumber>
    </submittedName>
</protein>
<proteinExistence type="predicted"/>
<accession>A0A7W5H3Q7</accession>